<feature type="region of interest" description="Disordered" evidence="11">
    <location>
        <begin position="873"/>
        <end position="902"/>
    </location>
</feature>
<evidence type="ECO:0000256" key="3">
    <source>
        <dbReference type="ARBA" id="ARBA00022527"/>
    </source>
</evidence>
<dbReference type="GO" id="GO:0000196">
    <property type="term" value="P:cell integrity MAPK cascade"/>
    <property type="evidence" value="ECO:0007669"/>
    <property type="project" value="UniProtKB-ARBA"/>
</dbReference>
<evidence type="ECO:0000313" key="14">
    <source>
        <dbReference type="Proteomes" id="UP000750334"/>
    </source>
</evidence>
<evidence type="ECO:0000256" key="9">
    <source>
        <dbReference type="ARBA" id="ARBA00048679"/>
    </source>
</evidence>
<accession>A0A9P6W7M2</accession>
<name>A0A9P6W7M2_MAUEX</name>
<feature type="compositionally biased region" description="Polar residues" evidence="11">
    <location>
        <begin position="873"/>
        <end position="896"/>
    </location>
</feature>
<dbReference type="PANTHER" id="PTHR24356">
    <property type="entry name" value="SERINE/THREONINE-PROTEIN KINASE"/>
    <property type="match status" value="1"/>
</dbReference>
<feature type="region of interest" description="Disordered" evidence="11">
    <location>
        <begin position="729"/>
        <end position="762"/>
    </location>
</feature>
<evidence type="ECO:0000256" key="10">
    <source>
        <dbReference type="PROSITE-ProRule" id="PRU10141"/>
    </source>
</evidence>
<dbReference type="SUPFAM" id="SSF56112">
    <property type="entry name" value="Protein kinase-like (PK-like)"/>
    <property type="match status" value="1"/>
</dbReference>
<evidence type="ECO:0000256" key="2">
    <source>
        <dbReference type="ARBA" id="ARBA00012513"/>
    </source>
</evidence>
<keyword evidence="14" id="KW-1185">Reference proteome</keyword>
<dbReference type="CDD" id="cd05581">
    <property type="entry name" value="STKc_PDK1"/>
    <property type="match status" value="1"/>
</dbReference>
<sequence>MKYRKRSANDFVFKEELGHGSYSTVYKAIDRHDPNKIYAIKVCSKDHIIREAKVKYVTIEKNTLNSLARGNHPGIVKLYYTFHDKDNLYFVLDFAAGGELLSLLHKYGTFNDRLSRHFTIQLIDTIEYIHSKGVIHRDLKPENVLLDKEGKLMITDFGAAATTTLESKNGMESNMCPTSSFVGTAEYVSPELLLYNKCTASSDIWALGCMIFQFTEGCPPFRGSNELKTFEKIVELDYLWNPQKCDNNSIKNINPMVVDIVRSILVINDNDRVTISNLKQKMWFSGIDWSNKASIWQGIFTMDPSILRQQLRSNSIDQGKQRMIPNKQLHVIDTQLKNITIAKQKKKKPMKISTNTNSIVEWRKKLGISLNPNNEKTPVTGLPNNNLMFQSSAKQVQEPPTKLNFYHQNLMPKSVPQQSHTPQFPVSHQQPMNIYGQVPMQQKPQTNVKVDGILNPAVNGKKSPESRAKSYSPHAITSTDTCPSQPGSHGSPIKRITNHILKQDFIYICEIPFEAVGPELSIQSYNRIDNDLITDIVSKEGDFLKKTSTTPKLLTLTDTGHLMYSDDVGNNENPIVDVSDSGLSMYDFEFDETNRKGFLILEKYKEKLWFISLPPAIVVSQLCATRVNSGCSIINDGESWVNCFFRSRNMLEGEDNNENLTNKMRELSVDEIRHDEDNNNVYNHLSTSFTTLKSSSGTVSSSSLLETKKSLPMRQVTPVVHPSVAKHVGTPVAHKPTPIPRYNTPHKTKRSVSSTSLNGKNAGSTDLNTAMYTSAAAVASKTALLHQLNSESSSNVVHPLAMKGSVPTEIMIQKEHKFPNTLVLNGSNRSVKTKKPPGSPLPNIVHQGEKKYRPPKNMIVSSSRRELINTLNSSNQRIGSDQGIASSGASAAFKNLQNRKNK</sequence>
<evidence type="ECO:0000256" key="11">
    <source>
        <dbReference type="SAM" id="MobiDB-lite"/>
    </source>
</evidence>
<evidence type="ECO:0000256" key="5">
    <source>
        <dbReference type="ARBA" id="ARBA00022741"/>
    </source>
</evidence>
<keyword evidence="6" id="KW-0418">Kinase</keyword>
<evidence type="ECO:0000256" key="1">
    <source>
        <dbReference type="ARBA" id="ARBA00010006"/>
    </source>
</evidence>
<reference evidence="13 14" key="1">
    <citation type="submission" date="2020-11" db="EMBL/GenBank/DDBJ databases">
        <title>Kefir isolates.</title>
        <authorList>
            <person name="Marcisauskas S."/>
            <person name="Kim Y."/>
            <person name="Blasche S."/>
        </authorList>
    </citation>
    <scope>NUCLEOTIDE SEQUENCE [LARGE SCALE GENOMIC DNA]</scope>
    <source>
        <strain evidence="13 14">OG2</strain>
    </source>
</reference>
<keyword evidence="4" id="KW-0808">Transferase</keyword>
<dbReference type="Pfam" id="PF25347">
    <property type="entry name" value="PH_PKH3_C"/>
    <property type="match status" value="1"/>
</dbReference>
<comment type="catalytic activity">
    <reaction evidence="9">
        <text>L-seryl-[protein] + ATP = O-phospho-L-seryl-[protein] + ADP + H(+)</text>
        <dbReference type="Rhea" id="RHEA:17989"/>
        <dbReference type="Rhea" id="RHEA-COMP:9863"/>
        <dbReference type="Rhea" id="RHEA-COMP:11604"/>
        <dbReference type="ChEBI" id="CHEBI:15378"/>
        <dbReference type="ChEBI" id="CHEBI:29999"/>
        <dbReference type="ChEBI" id="CHEBI:30616"/>
        <dbReference type="ChEBI" id="CHEBI:83421"/>
        <dbReference type="ChEBI" id="CHEBI:456216"/>
        <dbReference type="EC" id="2.7.11.1"/>
    </reaction>
</comment>
<dbReference type="PANTHER" id="PTHR24356:SF405">
    <property type="entry name" value="SERINE_THREONINE-PROTEIN KINASE PKH3"/>
    <property type="match status" value="1"/>
</dbReference>
<feature type="compositionally biased region" description="Polar residues" evidence="11">
    <location>
        <begin position="751"/>
        <end position="762"/>
    </location>
</feature>
<keyword evidence="3" id="KW-0723">Serine/threonine-protein kinase</keyword>
<feature type="binding site" evidence="10">
    <location>
        <position position="41"/>
    </location>
    <ligand>
        <name>ATP</name>
        <dbReference type="ChEBI" id="CHEBI:30616"/>
    </ligand>
</feature>
<dbReference type="InterPro" id="IPR011009">
    <property type="entry name" value="Kinase-like_dom_sf"/>
</dbReference>
<dbReference type="EMBL" id="PUHR01000104">
    <property type="protein sequence ID" value="KAG0666417.1"/>
    <property type="molecule type" value="Genomic_DNA"/>
</dbReference>
<dbReference type="GO" id="GO:0005524">
    <property type="term" value="F:ATP binding"/>
    <property type="evidence" value="ECO:0007669"/>
    <property type="project" value="UniProtKB-UniRule"/>
</dbReference>
<dbReference type="PROSITE" id="PS00108">
    <property type="entry name" value="PROTEIN_KINASE_ST"/>
    <property type="match status" value="1"/>
</dbReference>
<dbReference type="Proteomes" id="UP000750334">
    <property type="component" value="Unassembled WGS sequence"/>
</dbReference>
<dbReference type="InterPro" id="IPR057614">
    <property type="entry name" value="PH_PKH3_C"/>
</dbReference>
<feature type="region of interest" description="Disordered" evidence="11">
    <location>
        <begin position="826"/>
        <end position="849"/>
    </location>
</feature>
<comment type="similarity">
    <text evidence="1">Belongs to the protein kinase superfamily. AGC Ser/Thr protein kinase family. PDPK1 subfamily.</text>
</comment>
<dbReference type="AlphaFoldDB" id="A0A9P6W7M2"/>
<evidence type="ECO:0000256" key="8">
    <source>
        <dbReference type="ARBA" id="ARBA00047899"/>
    </source>
</evidence>
<dbReference type="Gene3D" id="1.10.510.10">
    <property type="entry name" value="Transferase(Phosphotransferase) domain 1"/>
    <property type="match status" value="1"/>
</dbReference>
<evidence type="ECO:0000256" key="7">
    <source>
        <dbReference type="ARBA" id="ARBA00022840"/>
    </source>
</evidence>
<dbReference type="InterPro" id="IPR050236">
    <property type="entry name" value="Ser_Thr_kinase_AGC"/>
</dbReference>
<comment type="caution">
    <text evidence="13">The sequence shown here is derived from an EMBL/GenBank/DDBJ whole genome shotgun (WGS) entry which is preliminary data.</text>
</comment>
<dbReference type="InterPro" id="IPR039046">
    <property type="entry name" value="PDPK1"/>
</dbReference>
<dbReference type="InterPro" id="IPR000719">
    <property type="entry name" value="Prot_kinase_dom"/>
</dbReference>
<dbReference type="PROSITE" id="PS50011">
    <property type="entry name" value="PROTEIN_KINASE_DOM"/>
    <property type="match status" value="1"/>
</dbReference>
<organism evidence="13 14">
    <name type="scientific">Maudiozyma exigua</name>
    <name type="common">Yeast</name>
    <name type="synonym">Kazachstania exigua</name>
    <dbReference type="NCBI Taxonomy" id="34358"/>
    <lineage>
        <taxon>Eukaryota</taxon>
        <taxon>Fungi</taxon>
        <taxon>Dikarya</taxon>
        <taxon>Ascomycota</taxon>
        <taxon>Saccharomycotina</taxon>
        <taxon>Saccharomycetes</taxon>
        <taxon>Saccharomycetales</taxon>
        <taxon>Saccharomycetaceae</taxon>
        <taxon>Maudiozyma</taxon>
    </lineage>
</organism>
<protein>
    <recommendedName>
        <fullName evidence="2">non-specific serine/threonine protein kinase</fullName>
        <ecNumber evidence="2">2.7.11.1</ecNumber>
    </recommendedName>
</protein>
<comment type="catalytic activity">
    <reaction evidence="8">
        <text>L-threonyl-[protein] + ATP = O-phospho-L-threonyl-[protein] + ADP + H(+)</text>
        <dbReference type="Rhea" id="RHEA:46608"/>
        <dbReference type="Rhea" id="RHEA-COMP:11060"/>
        <dbReference type="Rhea" id="RHEA-COMP:11605"/>
        <dbReference type="ChEBI" id="CHEBI:15378"/>
        <dbReference type="ChEBI" id="CHEBI:30013"/>
        <dbReference type="ChEBI" id="CHEBI:30616"/>
        <dbReference type="ChEBI" id="CHEBI:61977"/>
        <dbReference type="ChEBI" id="CHEBI:456216"/>
        <dbReference type="EC" id="2.7.11.1"/>
    </reaction>
</comment>
<dbReference type="FunFam" id="1.10.510.10:FF:000534">
    <property type="entry name" value="Serine/threonine-protein kinase PKH2"/>
    <property type="match status" value="1"/>
</dbReference>
<proteinExistence type="inferred from homology"/>
<feature type="compositionally biased region" description="Polar residues" evidence="11">
    <location>
        <begin position="475"/>
        <end position="488"/>
    </location>
</feature>
<keyword evidence="7 10" id="KW-0067">ATP-binding</keyword>
<dbReference type="Gene3D" id="3.30.200.20">
    <property type="entry name" value="Phosphorylase Kinase, domain 1"/>
    <property type="match status" value="1"/>
</dbReference>
<feature type="domain" description="Protein kinase" evidence="12">
    <location>
        <begin position="11"/>
        <end position="284"/>
    </location>
</feature>
<evidence type="ECO:0000313" key="13">
    <source>
        <dbReference type="EMBL" id="KAG0666417.1"/>
    </source>
</evidence>
<dbReference type="SMART" id="SM00220">
    <property type="entry name" value="S_TKc"/>
    <property type="match status" value="1"/>
</dbReference>
<gene>
    <name evidence="13" type="ORF">C6P45_000233</name>
</gene>
<evidence type="ECO:0000256" key="4">
    <source>
        <dbReference type="ARBA" id="ARBA00022679"/>
    </source>
</evidence>
<evidence type="ECO:0000256" key="6">
    <source>
        <dbReference type="ARBA" id="ARBA00022777"/>
    </source>
</evidence>
<dbReference type="EC" id="2.7.11.1" evidence="2"/>
<dbReference type="InterPro" id="IPR017441">
    <property type="entry name" value="Protein_kinase_ATP_BS"/>
</dbReference>
<dbReference type="GO" id="GO:0004674">
    <property type="term" value="F:protein serine/threonine kinase activity"/>
    <property type="evidence" value="ECO:0007669"/>
    <property type="project" value="UniProtKB-KW"/>
</dbReference>
<dbReference type="Pfam" id="PF00069">
    <property type="entry name" value="Pkinase"/>
    <property type="match status" value="1"/>
</dbReference>
<feature type="region of interest" description="Disordered" evidence="11">
    <location>
        <begin position="457"/>
        <end position="490"/>
    </location>
</feature>
<dbReference type="InterPro" id="IPR008271">
    <property type="entry name" value="Ser/Thr_kinase_AS"/>
</dbReference>
<keyword evidence="5 10" id="KW-0547">Nucleotide-binding</keyword>
<dbReference type="OrthoDB" id="347657at2759"/>
<dbReference type="PROSITE" id="PS00107">
    <property type="entry name" value="PROTEIN_KINASE_ATP"/>
    <property type="match status" value="1"/>
</dbReference>
<evidence type="ECO:0000259" key="12">
    <source>
        <dbReference type="PROSITE" id="PS50011"/>
    </source>
</evidence>